<dbReference type="Proteomes" id="UP000248544">
    <property type="component" value="Unassembled WGS sequence"/>
</dbReference>
<feature type="region of interest" description="Disordered" evidence="1">
    <location>
        <begin position="725"/>
        <end position="766"/>
    </location>
</feature>
<dbReference type="AlphaFoldDB" id="A0A2W2F3T1"/>
<proteinExistence type="predicted"/>
<dbReference type="NCBIfam" id="TIGR03986">
    <property type="entry name" value="TIGR03986 family CRISPR-associated RAMP protein"/>
    <property type="match status" value="1"/>
</dbReference>
<evidence type="ECO:0000313" key="2">
    <source>
        <dbReference type="EMBL" id="PZG30111.1"/>
    </source>
</evidence>
<name>A0A2W2F3T1_9ACTN</name>
<evidence type="ECO:0000256" key="1">
    <source>
        <dbReference type="SAM" id="MobiDB-lite"/>
    </source>
</evidence>
<accession>A0A2W2F3T1</accession>
<keyword evidence="3" id="KW-1185">Reference proteome</keyword>
<reference evidence="2 3" key="1">
    <citation type="submission" date="2018-01" db="EMBL/GenBank/DDBJ databases">
        <title>Draft genome sequence of Sphaerisporangium sp. 7K107.</title>
        <authorList>
            <person name="Sahin N."/>
            <person name="Saygin H."/>
            <person name="Ay H."/>
        </authorList>
    </citation>
    <scope>NUCLEOTIDE SEQUENCE [LARGE SCALE GENOMIC DNA]</scope>
    <source>
        <strain evidence="2 3">7K107</strain>
    </source>
</reference>
<sequence length="766" mass="84772">MGRAPLVPGGRQDDPAIRGPPSGTGTAGRPRVRGDRAAARQRLRRRGATDRFRALQSGGKRVSSSHQFLNPYTFVPAFPRCAPPCSLADGPPPGRDALRGDAWSGRIGVTLTVRTPLLLLDSARSGVSPAGEGGHRVYPARVRNGRPHLAATSVKGMLRAAFEAATNSRMGVFEGHGERLGFRRDAEFALQLKPVYVAREGVLYEFRMASIKMYESETGEHIHADPPEHREPIRATVGRGKYGDVVTDFVPHSSRDQLRPARGERVVEGRAYVTGPNIEGKHSERFFYMGANPECLLPAHPWSKIRDDWEQLIQNYRKAHAEKEINGRVKADGKKAAPGERIGKGPGRLAWSPHLYDPKSMELDERFICYARVDKGEVYGLYPVLVPRDLYPVAPADLLDKSLHPATTLDELSPADRVFGWVAPQGKGVRQAAYRGRLRIGPVTCDQDARTAVRRFDGDGLALAVLSKPKPHQGRFYLAAAAKTPQLPLPDGTPKEMLYQAGRALRGRKAYWHHAGLDPQHWNVPQAGPDPAQILAGGHYREYVRPREPASDNDQDNEQKRRYRTTSATQRDSQNRSITGWVAPGTTFRFTIEVRDLDKEELGALAWLLSLPEDHFHRLGLGRPLGFGSVRLDIDPATTELHSGDEYAAYYRSLSGELPETDATEILRAARAEFDGLVESHPELTEIRAAMLAVARGNPGMPVHYPRTRPGWLLPGIPAPPNPSGRNYEWFTENDRKGGPGRSLPAATEHSRHLVVHSAKKPDKRR</sequence>
<feature type="compositionally biased region" description="Polar residues" evidence="1">
    <location>
        <begin position="565"/>
        <end position="578"/>
    </location>
</feature>
<feature type="region of interest" description="Disordered" evidence="1">
    <location>
        <begin position="546"/>
        <end position="578"/>
    </location>
</feature>
<feature type="region of interest" description="Disordered" evidence="1">
    <location>
        <begin position="1"/>
        <end position="49"/>
    </location>
</feature>
<feature type="compositionally biased region" description="Basic residues" evidence="1">
    <location>
        <begin position="753"/>
        <end position="766"/>
    </location>
</feature>
<comment type="caution">
    <text evidence="2">The sequence shown here is derived from an EMBL/GenBank/DDBJ whole genome shotgun (WGS) entry which is preliminary data.</text>
</comment>
<organism evidence="2 3">
    <name type="scientific">Spongiactinospora gelatinilytica</name>
    <dbReference type="NCBI Taxonomy" id="2666298"/>
    <lineage>
        <taxon>Bacteria</taxon>
        <taxon>Bacillati</taxon>
        <taxon>Actinomycetota</taxon>
        <taxon>Actinomycetes</taxon>
        <taxon>Streptosporangiales</taxon>
        <taxon>Streptosporangiaceae</taxon>
        <taxon>Spongiactinospora</taxon>
    </lineage>
</organism>
<protein>
    <submittedName>
        <fullName evidence="2">TIGR03986 family CRISPR-associated RAMP protein</fullName>
    </submittedName>
</protein>
<dbReference type="InterPro" id="IPR023825">
    <property type="entry name" value="CRISPR-assoc_RAMP_BGP1436"/>
</dbReference>
<evidence type="ECO:0000313" key="3">
    <source>
        <dbReference type="Proteomes" id="UP000248544"/>
    </source>
</evidence>
<dbReference type="EMBL" id="POUA01000358">
    <property type="protein sequence ID" value="PZG30111.1"/>
    <property type="molecule type" value="Genomic_DNA"/>
</dbReference>
<gene>
    <name evidence="2" type="ORF">C1I98_31415</name>
</gene>